<dbReference type="PANTHER" id="PTHR13370:SF3">
    <property type="entry name" value="TRNA (GUANINE(10)-N2)-METHYLTRANSFERASE HOMOLOG"/>
    <property type="match status" value="1"/>
</dbReference>
<feature type="domain" description="DNA methylase N-4/N-6" evidence="8">
    <location>
        <begin position="32"/>
        <end position="252"/>
    </location>
</feature>
<evidence type="ECO:0000259" key="8">
    <source>
        <dbReference type="Pfam" id="PF01555"/>
    </source>
</evidence>
<name>A0A0P6XKQ1_9CHLR</name>
<protein>
    <recommendedName>
        <fullName evidence="7">Methyltransferase</fullName>
        <ecNumber evidence="7">2.1.1.-</ecNumber>
    </recommendedName>
</protein>
<keyword evidence="3" id="KW-0808">Transferase</keyword>
<evidence type="ECO:0000256" key="2">
    <source>
        <dbReference type="ARBA" id="ARBA00022603"/>
    </source>
</evidence>
<evidence type="ECO:0000256" key="5">
    <source>
        <dbReference type="ARBA" id="ARBA00022705"/>
    </source>
</evidence>
<dbReference type="GO" id="GO:0008170">
    <property type="term" value="F:N-methyltransferase activity"/>
    <property type="evidence" value="ECO:0007669"/>
    <property type="project" value="InterPro"/>
</dbReference>
<dbReference type="RefSeq" id="WP_075061207.1">
    <property type="nucleotide sequence ID" value="NZ_LGCL01000004.1"/>
</dbReference>
<evidence type="ECO:0000256" key="1">
    <source>
        <dbReference type="ARBA" id="ARBA00006594"/>
    </source>
</evidence>
<dbReference type="CDD" id="cd02440">
    <property type="entry name" value="AdoMet_MTases"/>
    <property type="match status" value="1"/>
</dbReference>
<dbReference type="GO" id="GO:0009007">
    <property type="term" value="F:site-specific DNA-methyltransferase (adenine-specific) activity"/>
    <property type="evidence" value="ECO:0007669"/>
    <property type="project" value="TreeGrafter"/>
</dbReference>
<keyword evidence="5" id="KW-0235">DNA replication</keyword>
<keyword evidence="11" id="KW-1185">Reference proteome</keyword>
<sequence>MSEQPPSSALPLNQVILGDCRQVLATLPKNSVDLIFADPPYNLQLRGELHRPDLSRVDRVDDEWDQFEGFDTYDQFTEEWLSACRRVLKPGGTLWVIGTYHNIYRVGGILQNLGFWILNDIVWVKTNPMPNFRGVRFTNAHETLIWAVKDRRAKYTFNYHAMKSLNDGLQMRSDWHLPICTGRKRLRVNGEKAHSTQKPESLLYRVLLAASNPGDVILDPFFGTGTSGAVAQQLGRQWIGIERDPQYVEIARQRIASLPAAPDETALRATPNPRRQPRIAFGTLLEAGLLRPGQTLYFGAEGSRSAQISADASLEYNGQRGSIHQIARAIQPGPRNGWLCWFYEDPHTGQRRPIDHLRQFIRNA</sequence>
<dbReference type="InterPro" id="IPR002052">
    <property type="entry name" value="DNA_methylase_N6_adenine_CS"/>
</dbReference>
<accession>A0A0P6XKQ1</accession>
<evidence type="ECO:0000313" key="10">
    <source>
        <dbReference type="EMBL" id="KPL80561.1"/>
    </source>
</evidence>
<evidence type="ECO:0000256" key="7">
    <source>
        <dbReference type="RuleBase" id="RU362026"/>
    </source>
</evidence>
<feature type="domain" description="RAMA" evidence="9">
    <location>
        <begin position="263"/>
        <end position="360"/>
    </location>
</feature>
<evidence type="ECO:0000256" key="6">
    <source>
        <dbReference type="ARBA" id="ARBA00023125"/>
    </source>
</evidence>
<dbReference type="PANTHER" id="PTHR13370">
    <property type="entry name" value="RNA METHYLASE-RELATED"/>
    <property type="match status" value="1"/>
</dbReference>
<dbReference type="InterPro" id="IPR029063">
    <property type="entry name" value="SAM-dependent_MTases_sf"/>
</dbReference>
<dbReference type="PATRIC" id="fig|1134406.4.peg.1075"/>
<proteinExistence type="inferred from homology"/>
<dbReference type="AlphaFoldDB" id="A0A0P6XKQ1"/>
<dbReference type="Proteomes" id="UP000050417">
    <property type="component" value="Unassembled WGS sequence"/>
</dbReference>
<evidence type="ECO:0000256" key="4">
    <source>
        <dbReference type="ARBA" id="ARBA00022691"/>
    </source>
</evidence>
<dbReference type="PROSITE" id="PS00092">
    <property type="entry name" value="N6_MTASE"/>
    <property type="match status" value="1"/>
</dbReference>
<dbReference type="REBASE" id="132730">
    <property type="entry name" value="M.OapP3M1ORF1580P"/>
</dbReference>
<dbReference type="GO" id="GO:0003677">
    <property type="term" value="F:DNA binding"/>
    <property type="evidence" value="ECO:0007669"/>
    <property type="project" value="UniProtKB-KW"/>
</dbReference>
<evidence type="ECO:0000256" key="3">
    <source>
        <dbReference type="ARBA" id="ARBA00022679"/>
    </source>
</evidence>
<gene>
    <name evidence="10" type="ORF">ADN00_01580</name>
</gene>
<dbReference type="InterPro" id="IPR040843">
    <property type="entry name" value="RAMA"/>
</dbReference>
<reference evidence="10 11" key="1">
    <citation type="submission" date="2015-07" db="EMBL/GenBank/DDBJ databases">
        <title>Genome sequence of Ornatilinea apprima DSM 23815.</title>
        <authorList>
            <person name="Hemp J."/>
            <person name="Ward L.M."/>
            <person name="Pace L.A."/>
            <person name="Fischer W.W."/>
        </authorList>
    </citation>
    <scope>NUCLEOTIDE SEQUENCE [LARGE SCALE GENOMIC DNA]</scope>
    <source>
        <strain evidence="10 11">P3M-1</strain>
    </source>
</reference>
<evidence type="ECO:0000259" key="9">
    <source>
        <dbReference type="Pfam" id="PF18755"/>
    </source>
</evidence>
<keyword evidence="6" id="KW-0238">DNA-binding</keyword>
<dbReference type="Pfam" id="PF01555">
    <property type="entry name" value="N6_N4_Mtase"/>
    <property type="match status" value="1"/>
</dbReference>
<dbReference type="InterPro" id="IPR001091">
    <property type="entry name" value="RM_Methyltransferase"/>
</dbReference>
<dbReference type="EC" id="2.1.1.-" evidence="7"/>
<keyword evidence="4" id="KW-0949">S-adenosyl-L-methionine</keyword>
<evidence type="ECO:0000313" key="11">
    <source>
        <dbReference type="Proteomes" id="UP000050417"/>
    </source>
</evidence>
<dbReference type="PRINTS" id="PR00508">
    <property type="entry name" value="S21N4MTFRASE"/>
</dbReference>
<dbReference type="EMBL" id="LGCL01000004">
    <property type="protein sequence ID" value="KPL80561.1"/>
    <property type="molecule type" value="Genomic_DNA"/>
</dbReference>
<comment type="caution">
    <text evidence="10">The sequence shown here is derived from an EMBL/GenBank/DDBJ whole genome shotgun (WGS) entry which is preliminary data.</text>
</comment>
<dbReference type="Gene3D" id="3.40.50.150">
    <property type="entry name" value="Vaccinia Virus protein VP39"/>
    <property type="match status" value="1"/>
</dbReference>
<dbReference type="GO" id="GO:0005737">
    <property type="term" value="C:cytoplasm"/>
    <property type="evidence" value="ECO:0007669"/>
    <property type="project" value="TreeGrafter"/>
</dbReference>
<dbReference type="STRING" id="1134406.ADN00_01580"/>
<organism evidence="10 11">
    <name type="scientific">Ornatilinea apprima</name>
    <dbReference type="NCBI Taxonomy" id="1134406"/>
    <lineage>
        <taxon>Bacteria</taxon>
        <taxon>Bacillati</taxon>
        <taxon>Chloroflexota</taxon>
        <taxon>Anaerolineae</taxon>
        <taxon>Anaerolineales</taxon>
        <taxon>Anaerolineaceae</taxon>
        <taxon>Ornatilinea</taxon>
    </lineage>
</organism>
<dbReference type="InterPro" id="IPR002941">
    <property type="entry name" value="DNA_methylase_N4/N6"/>
</dbReference>
<keyword evidence="2" id="KW-0489">Methyltransferase</keyword>
<dbReference type="Pfam" id="PF18755">
    <property type="entry name" value="RAMA"/>
    <property type="match status" value="1"/>
</dbReference>
<comment type="similarity">
    <text evidence="1 7">Belongs to the N(4)/N(6)-methyltransferase family.</text>
</comment>
<dbReference type="SUPFAM" id="SSF53335">
    <property type="entry name" value="S-adenosyl-L-methionine-dependent methyltransferases"/>
    <property type="match status" value="1"/>
</dbReference>
<dbReference type="GO" id="GO:0032259">
    <property type="term" value="P:methylation"/>
    <property type="evidence" value="ECO:0007669"/>
    <property type="project" value="UniProtKB-KW"/>
</dbReference>
<dbReference type="GO" id="GO:0006260">
    <property type="term" value="P:DNA replication"/>
    <property type="evidence" value="ECO:0007669"/>
    <property type="project" value="UniProtKB-KW"/>
</dbReference>
<dbReference type="OrthoDB" id="9800801at2"/>